<evidence type="ECO:0000256" key="1">
    <source>
        <dbReference type="SAM" id="MobiDB-lite"/>
    </source>
</evidence>
<dbReference type="AlphaFoldDB" id="A0A6A3K8S0"/>
<evidence type="ECO:0000313" key="5">
    <source>
        <dbReference type="Proteomes" id="UP000435112"/>
    </source>
</evidence>
<comment type="caution">
    <text evidence="3">The sequence shown here is derived from an EMBL/GenBank/DDBJ whole genome shotgun (WGS) entry which is preliminary data.</text>
</comment>
<feature type="compositionally biased region" description="Basic and acidic residues" evidence="1">
    <location>
        <begin position="691"/>
        <end position="735"/>
    </location>
</feature>
<dbReference type="EMBL" id="QXFV01001521">
    <property type="protein sequence ID" value="KAE9003906.1"/>
    <property type="molecule type" value="Genomic_DNA"/>
</dbReference>
<sequence length="1020" mass="112895">MSNRGAERPVRQESKGAEVEEHTADKGPRLAKQISAADTQPWETVHRRTAGAQRTTGLKQETKRAPTMAKDGQGPQTGARRRWERDGDRSRGDQGDGKVVFAQLRDYLCGETSADYCIPLVVKLASLAKARRFQEHYDLLPKDMKDKQGEQELRESWKDLVPQDILTKHAEWENHWDLNRTDDARRLTELMKGWIAGERLSQKEVEDRLRVQYLEGLQPNSEGGKPDSTIFRSYKGAVSQGLHKRETKKLTEEQSRLRDLCLRPAKALTQLRQRTADEDAALLMIMSQEIEVPRPPNFLVQSMNAGEIARFTDLFWGIEYPLYAHLMPGQWFGENLTKQAILAHIHTGAEAAPKQKQDVEQFKDSLSRITLDMDTRVITVTFKGRGTARSWANWKMSMAGKMLQLIDYERESEAERISHEMVQLDYYTFTAEVKRGKVTSTDMHWILAQSMGLQVQTMVHPEAGRAGLNDKRWTVTIKGAGCPRKLRNIALLQTTDAEILIWHHSVHVGIPCSNCLSQNHQTRYCREPVGNIGARRKSHTWRFGGPSPSSQGTGGRDYRPLDPPKTLEQLLGLLQGAEITRSRPVNVAEGGAAAETPPEATKTSQVNPREDALPTSPEEGSQQHTWSPGDKIDNKSAGEIGGSSGKAPAAQTTEQSSGKFIATAGPTSSDNATSVESDTAIDDDMGGDAASRGDEEDRARGTEEIKKPETESKRRSGEGEALAKTRASVGERKENTANVDTVENIKQRGRGQDVATTEQRRSSLSPKRRAPVEWTEDDCAQGVEDQREGGSTGGSARSLSPTKRAKGVSIKKERHTSQQFIHQFLHKVIEGTNPKQGQLGNERQQQEVGVDDVEMHGPTDDDDCKAVDVQPPTDAGAFVDEWLSLLGGTIADVASNGQCRWLAFYAALYNVKEGLVEPTVEVIDAANALKKQVMNGMLANLEEEAKLHLQDIKAEAMALGSGVTMETPMEDVLYTLADHYVAQRKKSVNSTVPRHFRGEAGAPEGNGYSREGDALRTGRA</sequence>
<feature type="region of interest" description="Disordered" evidence="1">
    <location>
        <begin position="994"/>
        <end position="1020"/>
    </location>
</feature>
<feature type="region of interest" description="Disordered" evidence="1">
    <location>
        <begin position="1"/>
        <end position="96"/>
    </location>
</feature>
<accession>A0A6A3K8S0</accession>
<evidence type="ECO:0000313" key="4">
    <source>
        <dbReference type="Proteomes" id="UP000429607"/>
    </source>
</evidence>
<feature type="compositionally biased region" description="Basic and acidic residues" evidence="1">
    <location>
        <begin position="81"/>
        <end position="96"/>
    </location>
</feature>
<dbReference type="OrthoDB" id="127215at2759"/>
<organism evidence="3 4">
    <name type="scientific">Phytophthora rubi</name>
    <dbReference type="NCBI Taxonomy" id="129364"/>
    <lineage>
        <taxon>Eukaryota</taxon>
        <taxon>Sar</taxon>
        <taxon>Stramenopiles</taxon>
        <taxon>Oomycota</taxon>
        <taxon>Peronosporomycetes</taxon>
        <taxon>Peronosporales</taxon>
        <taxon>Peronosporaceae</taxon>
        <taxon>Phytophthora</taxon>
    </lineage>
</organism>
<feature type="compositionally biased region" description="Low complexity" evidence="1">
    <location>
        <begin position="588"/>
        <end position="601"/>
    </location>
</feature>
<dbReference type="Proteomes" id="UP000435112">
    <property type="component" value="Unassembled WGS sequence"/>
</dbReference>
<feature type="region of interest" description="Disordered" evidence="1">
    <location>
        <begin position="588"/>
        <end position="813"/>
    </location>
</feature>
<dbReference type="EMBL" id="QXFU01001532">
    <property type="protein sequence ID" value="KAE9000420.1"/>
    <property type="molecule type" value="Genomic_DNA"/>
</dbReference>
<feature type="compositionally biased region" description="Polar residues" evidence="1">
    <location>
        <begin position="665"/>
        <end position="677"/>
    </location>
</feature>
<evidence type="ECO:0000313" key="3">
    <source>
        <dbReference type="EMBL" id="KAE9003906.1"/>
    </source>
</evidence>
<protein>
    <submittedName>
        <fullName evidence="3">Uncharacterized protein</fullName>
    </submittedName>
</protein>
<feature type="compositionally biased region" description="Polar residues" evidence="1">
    <location>
        <begin position="754"/>
        <end position="765"/>
    </location>
</feature>
<name>A0A6A3K8S0_9STRA</name>
<feature type="compositionally biased region" description="Basic and acidic residues" evidence="1">
    <location>
        <begin position="1010"/>
        <end position="1020"/>
    </location>
</feature>
<feature type="region of interest" description="Disordered" evidence="1">
    <location>
        <begin position="536"/>
        <end position="564"/>
    </location>
</feature>
<reference evidence="4 5" key="1">
    <citation type="submission" date="2018-09" db="EMBL/GenBank/DDBJ databases">
        <title>Genomic investigation of the strawberry pathogen Phytophthora fragariae indicates pathogenicity is determined by transcriptional variation in three key races.</title>
        <authorList>
            <person name="Adams T.M."/>
            <person name="Armitage A.D."/>
            <person name="Sobczyk M.K."/>
            <person name="Bates H.J."/>
            <person name="Dunwell J.M."/>
            <person name="Nellist C.F."/>
            <person name="Harrison R.J."/>
        </authorList>
    </citation>
    <scope>NUCLEOTIDE SEQUENCE [LARGE SCALE GENOMIC DNA]</scope>
    <source>
        <strain evidence="3 4">SCRP249</strain>
        <strain evidence="2 5">SCRP324</strain>
    </source>
</reference>
<gene>
    <name evidence="3" type="ORF">PR001_g17851</name>
    <name evidence="2" type="ORF">PR002_g18197</name>
</gene>
<proteinExistence type="predicted"/>
<evidence type="ECO:0000313" key="2">
    <source>
        <dbReference type="EMBL" id="KAE9000420.1"/>
    </source>
</evidence>
<dbReference type="Proteomes" id="UP000429607">
    <property type="component" value="Unassembled WGS sequence"/>
</dbReference>
<feature type="compositionally biased region" description="Basic and acidic residues" evidence="1">
    <location>
        <begin position="1"/>
        <end position="28"/>
    </location>
</feature>